<dbReference type="SUPFAM" id="SSF55729">
    <property type="entry name" value="Acyl-CoA N-acyltransferases (Nat)"/>
    <property type="match status" value="1"/>
</dbReference>
<evidence type="ECO:0000313" key="4">
    <source>
        <dbReference type="EMBL" id="ABX38642.1"/>
    </source>
</evidence>
<dbReference type="PANTHER" id="PTHR43877">
    <property type="entry name" value="AMINOALKYLPHOSPHONATE N-ACETYLTRANSFERASE-RELATED-RELATED"/>
    <property type="match status" value="1"/>
</dbReference>
<reference evidence="5" key="2">
    <citation type="submission" date="2007-11" db="EMBL/GenBank/DDBJ databases">
        <title>Complete sequence of Delftia acidovorans DSM 14801 / SPH-1.</title>
        <authorList>
            <person name="Copeland A."/>
            <person name="Lucas S."/>
            <person name="Lapidus A."/>
            <person name="Barry K."/>
            <person name="Glavina del Rio T."/>
            <person name="Dalin E."/>
            <person name="Tice H."/>
            <person name="Pitluck S."/>
            <person name="Lowry S."/>
            <person name="Clum A."/>
            <person name="Schmutz J."/>
            <person name="Larimer F."/>
            <person name="Land M."/>
            <person name="Hauser L."/>
            <person name="Kyrpides N."/>
            <person name="Kim E."/>
            <person name="Schleheck D."/>
            <person name="Richardson P."/>
        </authorList>
    </citation>
    <scope>NUCLEOTIDE SEQUENCE [LARGE SCALE GENOMIC DNA]</scope>
    <source>
        <strain evidence="5">DSM 14801 / SPH-1</strain>
    </source>
</reference>
<dbReference type="GO" id="GO:0016747">
    <property type="term" value="F:acyltransferase activity, transferring groups other than amino-acyl groups"/>
    <property type="evidence" value="ECO:0007669"/>
    <property type="project" value="InterPro"/>
</dbReference>
<feature type="domain" description="N-acetyltransferase" evidence="3">
    <location>
        <begin position="29"/>
        <end position="192"/>
    </location>
</feature>
<evidence type="ECO:0000256" key="1">
    <source>
        <dbReference type="ARBA" id="ARBA00022679"/>
    </source>
</evidence>
<reference evidence="4 5" key="1">
    <citation type="journal article" date="2004" name="Appl. Environ. Microbiol.">
        <title>Mineralization of individual congeners of linear alkylbenzenesulfonate by defined pairs of heterotrophic bacteria.</title>
        <authorList>
            <person name="Schleheck D."/>
            <person name="Knepper T.P."/>
            <person name="Fischer K."/>
            <person name="Cook A.M."/>
        </authorList>
    </citation>
    <scope>NUCLEOTIDE SEQUENCE [LARGE SCALE GENOMIC DNA]</scope>
    <source>
        <strain evidence="5">DSM 14801 / SPH-1</strain>
    </source>
</reference>
<evidence type="ECO:0000256" key="2">
    <source>
        <dbReference type="ARBA" id="ARBA00023315"/>
    </source>
</evidence>
<keyword evidence="1 4" id="KW-0808">Transferase</keyword>
<dbReference type="Proteomes" id="UP000000784">
    <property type="component" value="Chromosome"/>
</dbReference>
<dbReference type="Pfam" id="PF00583">
    <property type="entry name" value="Acetyltransf_1"/>
    <property type="match status" value="1"/>
</dbReference>
<keyword evidence="2" id="KW-0012">Acyltransferase</keyword>
<dbReference type="KEGG" id="dac:Daci_6014"/>
<name>A9C1H9_DELAS</name>
<dbReference type="AlphaFoldDB" id="A9C1H9"/>
<dbReference type="PROSITE" id="PS51186">
    <property type="entry name" value="GNAT"/>
    <property type="match status" value="1"/>
</dbReference>
<dbReference type="HOGENOM" id="CLU_099842_0_0_4"/>
<dbReference type="CDD" id="cd04301">
    <property type="entry name" value="NAT_SF"/>
    <property type="match status" value="1"/>
</dbReference>
<sequence length="192" mass="21146">MGHRLPWRACHRRSNDLSMSSPPPLAGRFHVRALTAADLSDLLHIQLACYGADYAESGEVFARRLASAANCSLALEQGGRVRAYLAAYRSRMAKITPLHGDFEAVEQADTLYLHDMAVHPDAAGQGLARALLAPLWDRARAEGLRHTALVSVQGSRGYWERHGYAVQALVNPLQQQRLDSYGDGALYMVRPL</sequence>
<evidence type="ECO:0000259" key="3">
    <source>
        <dbReference type="PROSITE" id="PS51186"/>
    </source>
</evidence>
<dbReference type="eggNOG" id="COG0456">
    <property type="taxonomic scope" value="Bacteria"/>
</dbReference>
<organism evidence="4 5">
    <name type="scientific">Delftia acidovorans (strain DSM 14801 / SPH-1)</name>
    <dbReference type="NCBI Taxonomy" id="398578"/>
    <lineage>
        <taxon>Bacteria</taxon>
        <taxon>Pseudomonadati</taxon>
        <taxon>Pseudomonadota</taxon>
        <taxon>Betaproteobacteria</taxon>
        <taxon>Burkholderiales</taxon>
        <taxon>Comamonadaceae</taxon>
        <taxon>Delftia</taxon>
    </lineage>
</organism>
<dbReference type="Gene3D" id="3.40.630.30">
    <property type="match status" value="1"/>
</dbReference>
<protein>
    <submittedName>
        <fullName evidence="4">GCN5-related N-acetyltransferase</fullName>
    </submittedName>
</protein>
<gene>
    <name evidence="4" type="ordered locus">Daci_6014</name>
</gene>
<proteinExistence type="predicted"/>
<dbReference type="InterPro" id="IPR000182">
    <property type="entry name" value="GNAT_dom"/>
</dbReference>
<dbReference type="InterPro" id="IPR050832">
    <property type="entry name" value="Bact_Acetyltransf"/>
</dbReference>
<keyword evidence="5" id="KW-1185">Reference proteome</keyword>
<dbReference type="InterPro" id="IPR016181">
    <property type="entry name" value="Acyl_CoA_acyltransferase"/>
</dbReference>
<evidence type="ECO:0000313" key="5">
    <source>
        <dbReference type="Proteomes" id="UP000000784"/>
    </source>
</evidence>
<dbReference type="STRING" id="398578.Daci_6014"/>
<dbReference type="EMBL" id="CP000884">
    <property type="protein sequence ID" value="ABX38642.1"/>
    <property type="molecule type" value="Genomic_DNA"/>
</dbReference>
<accession>A9C1H9</accession>